<dbReference type="Proteomes" id="UP000479710">
    <property type="component" value="Unassembled WGS sequence"/>
</dbReference>
<accession>A0A6G1CXB2</accession>
<name>A0A6G1CXB2_9ORYZ</name>
<dbReference type="EMBL" id="SPHZ02000007">
    <property type="protein sequence ID" value="KAF0905108.1"/>
    <property type="molecule type" value="Genomic_DNA"/>
</dbReference>
<keyword evidence="1" id="KW-0812">Transmembrane</keyword>
<reference evidence="2 3" key="1">
    <citation type="submission" date="2019-11" db="EMBL/GenBank/DDBJ databases">
        <title>Whole genome sequence of Oryza granulata.</title>
        <authorList>
            <person name="Li W."/>
        </authorList>
    </citation>
    <scope>NUCLEOTIDE SEQUENCE [LARGE SCALE GENOMIC DNA]</scope>
    <source>
        <strain evidence="3">cv. Menghai</strain>
        <tissue evidence="2">Leaf</tissue>
    </source>
</reference>
<dbReference type="AlphaFoldDB" id="A0A6G1CXB2"/>
<comment type="caution">
    <text evidence="2">The sequence shown here is derived from an EMBL/GenBank/DDBJ whole genome shotgun (WGS) entry which is preliminary data.</text>
</comment>
<protein>
    <submittedName>
        <fullName evidence="2">Uncharacterized protein</fullName>
    </submittedName>
</protein>
<dbReference type="PROSITE" id="PS51257">
    <property type="entry name" value="PROKAR_LIPOPROTEIN"/>
    <property type="match status" value="1"/>
</dbReference>
<evidence type="ECO:0000313" key="3">
    <source>
        <dbReference type="Proteomes" id="UP000479710"/>
    </source>
</evidence>
<evidence type="ECO:0000313" key="2">
    <source>
        <dbReference type="EMBL" id="KAF0905108.1"/>
    </source>
</evidence>
<organism evidence="2 3">
    <name type="scientific">Oryza meyeriana var. granulata</name>
    <dbReference type="NCBI Taxonomy" id="110450"/>
    <lineage>
        <taxon>Eukaryota</taxon>
        <taxon>Viridiplantae</taxon>
        <taxon>Streptophyta</taxon>
        <taxon>Embryophyta</taxon>
        <taxon>Tracheophyta</taxon>
        <taxon>Spermatophyta</taxon>
        <taxon>Magnoliopsida</taxon>
        <taxon>Liliopsida</taxon>
        <taxon>Poales</taxon>
        <taxon>Poaceae</taxon>
        <taxon>BOP clade</taxon>
        <taxon>Oryzoideae</taxon>
        <taxon>Oryzeae</taxon>
        <taxon>Oryzinae</taxon>
        <taxon>Oryza</taxon>
        <taxon>Oryza meyeriana</taxon>
    </lineage>
</organism>
<gene>
    <name evidence="2" type="ORF">E2562_000908</name>
</gene>
<keyword evidence="3" id="KW-1185">Reference proteome</keyword>
<keyword evidence="1" id="KW-1133">Transmembrane helix</keyword>
<proteinExistence type="predicted"/>
<sequence>MGTRRRQIRSRALELVVMASSVVVVAALACPALDLQAAGDPDLQAAGGLGHTYLNLHHHHLT</sequence>
<feature type="transmembrane region" description="Helical" evidence="1">
    <location>
        <begin position="12"/>
        <end position="33"/>
    </location>
</feature>
<keyword evidence="1" id="KW-0472">Membrane</keyword>
<evidence type="ECO:0000256" key="1">
    <source>
        <dbReference type="SAM" id="Phobius"/>
    </source>
</evidence>